<dbReference type="InParanoid" id="A0A6I8VBY2"/>
<accession>A0A6I8VBY2</accession>
<dbReference type="KEGG" id="dpo:26532184"/>
<dbReference type="Pfam" id="PF16984">
    <property type="entry name" value="Grp7_allergen"/>
    <property type="match status" value="1"/>
</dbReference>
<gene>
    <name evidence="3" type="primary">LOC26532184</name>
</gene>
<organism evidence="2 3">
    <name type="scientific">Drosophila pseudoobscura pseudoobscura</name>
    <name type="common">Fruit fly</name>
    <dbReference type="NCBI Taxonomy" id="46245"/>
    <lineage>
        <taxon>Eukaryota</taxon>
        <taxon>Metazoa</taxon>
        <taxon>Ecdysozoa</taxon>
        <taxon>Arthropoda</taxon>
        <taxon>Hexapoda</taxon>
        <taxon>Insecta</taxon>
        <taxon>Pterygota</taxon>
        <taxon>Neoptera</taxon>
        <taxon>Endopterygota</taxon>
        <taxon>Diptera</taxon>
        <taxon>Brachycera</taxon>
        <taxon>Muscomorpha</taxon>
        <taxon>Ephydroidea</taxon>
        <taxon>Drosophilidae</taxon>
        <taxon>Drosophila</taxon>
        <taxon>Sophophora</taxon>
    </lineage>
</organism>
<feature type="chain" id="PRO_5026244410" description="Protein takeout" evidence="1">
    <location>
        <begin position="23"/>
        <end position="271"/>
    </location>
</feature>
<evidence type="ECO:0008006" key="4">
    <source>
        <dbReference type="Google" id="ProtNLM"/>
    </source>
</evidence>
<evidence type="ECO:0000313" key="3">
    <source>
        <dbReference type="RefSeq" id="XP_015038083.2"/>
    </source>
</evidence>
<dbReference type="InterPro" id="IPR020234">
    <property type="entry name" value="Mite_allergen_group-7"/>
</dbReference>
<sequence>MYVVRLIMCITFMAALVDVVTPRDEAKQEKSFRSHAFSKNASNEDDFEKDDIGWTNINEEVDVVTPMVLLHLQKLGIEHLQLPDMKESISIKPLFITYEAGLHLTNGIVYNLYGIARHGDAFMTYEGKSFLSRFYLKINKLQFEYNFFLKLMAIEGYGKVMGSLDDTVVYAELAVNVINSKLHLHDFRIMEFSNIHVQLDQARLIRQLTGIILSPITNFFKDRITTSIADGLKDQMQSVMDDFNNEDPLQLREFTKKLLSGITGNTPEDLD</sequence>
<keyword evidence="1" id="KW-0732">Signal</keyword>
<dbReference type="RefSeq" id="XP_015038083.2">
    <property type="nucleotide sequence ID" value="XM_015182597.2"/>
</dbReference>
<protein>
    <recommendedName>
        <fullName evidence="4">Protein takeout</fullName>
    </recommendedName>
</protein>
<dbReference type="InterPro" id="IPR038602">
    <property type="entry name" value="Mite_allergen_7_sf"/>
</dbReference>
<reference evidence="2" key="1">
    <citation type="submission" date="2024-06" db="UniProtKB">
        <authorList>
            <consortium name="RefSeq"/>
        </authorList>
    </citation>
    <scope>NUCLEOTIDE SEQUENCE [LARGE SCALE GENOMIC DNA]</scope>
    <source>
        <strain evidence="2">MV2-25</strain>
    </source>
</reference>
<name>A0A6I8VBY2_DROPS</name>
<feature type="signal peptide" evidence="1">
    <location>
        <begin position="1"/>
        <end position="22"/>
    </location>
</feature>
<proteinExistence type="predicted"/>
<dbReference type="Proteomes" id="UP000001819">
    <property type="component" value="Chromosome 2"/>
</dbReference>
<evidence type="ECO:0000313" key="2">
    <source>
        <dbReference type="Proteomes" id="UP000001819"/>
    </source>
</evidence>
<evidence type="ECO:0000256" key="1">
    <source>
        <dbReference type="SAM" id="SignalP"/>
    </source>
</evidence>
<reference evidence="3" key="2">
    <citation type="submission" date="2025-08" db="UniProtKB">
        <authorList>
            <consortium name="RefSeq"/>
        </authorList>
    </citation>
    <scope>IDENTIFICATION</scope>
    <source>
        <strain evidence="3">MV-25-SWS-2005</strain>
        <tissue evidence="3">Whole body</tissue>
    </source>
</reference>
<keyword evidence="2" id="KW-1185">Reference proteome</keyword>
<dbReference type="Gene3D" id="3.15.10.50">
    <property type="match status" value="1"/>
</dbReference>
<dbReference type="AlphaFoldDB" id="A0A6I8VBY2"/>